<dbReference type="Proteomes" id="UP000439965">
    <property type="component" value="Unassembled WGS sequence"/>
</dbReference>
<dbReference type="InterPro" id="IPR050429">
    <property type="entry name" value="PTS_Glucose_EIICBA"/>
</dbReference>
<dbReference type="GO" id="GO:0008982">
    <property type="term" value="F:protein-N(PI)-phosphohistidine-sugar phosphotransferase activity"/>
    <property type="evidence" value="ECO:0007669"/>
    <property type="project" value="InterPro"/>
</dbReference>
<dbReference type="InterPro" id="IPR013013">
    <property type="entry name" value="PTS_EIIC_1"/>
</dbReference>
<dbReference type="NCBIfam" id="TIGR02003">
    <property type="entry name" value="PTS-II-BC-unk1"/>
    <property type="match status" value="1"/>
</dbReference>
<evidence type="ECO:0000256" key="10">
    <source>
        <dbReference type="ARBA" id="ARBA00023136"/>
    </source>
</evidence>
<dbReference type="InterPro" id="IPR011055">
    <property type="entry name" value="Dup_hybrid_motif"/>
</dbReference>
<evidence type="ECO:0000256" key="6">
    <source>
        <dbReference type="ARBA" id="ARBA00022683"/>
    </source>
</evidence>
<dbReference type="FunFam" id="2.70.70.10:FF:000001">
    <property type="entry name" value="PTS system glucose-specific IIA component"/>
    <property type="match status" value="1"/>
</dbReference>
<feature type="transmembrane region" description="Helical" evidence="12">
    <location>
        <begin position="179"/>
        <end position="202"/>
    </location>
</feature>
<evidence type="ECO:0000313" key="17">
    <source>
        <dbReference type="EMBL" id="MXS25691.1"/>
    </source>
</evidence>
<dbReference type="PANTHER" id="PTHR30009:SF8">
    <property type="entry name" value="PTS SYSTEM, IIBC COMPONENT"/>
    <property type="match status" value="1"/>
</dbReference>
<evidence type="ECO:0000259" key="15">
    <source>
        <dbReference type="PROSITE" id="PS51103"/>
    </source>
</evidence>
<evidence type="ECO:0000256" key="5">
    <source>
        <dbReference type="ARBA" id="ARBA00022679"/>
    </source>
</evidence>
<keyword evidence="5 16" id="KW-0808">Transferase</keyword>
<keyword evidence="7 12" id="KW-0812">Transmembrane</keyword>
<feature type="domain" description="PTS EIIB type-1" evidence="14">
    <location>
        <begin position="472"/>
        <end position="554"/>
    </location>
</feature>
<dbReference type="NCBIfam" id="TIGR00826">
    <property type="entry name" value="EIIB_glc"/>
    <property type="match status" value="1"/>
</dbReference>
<organism evidence="16 21">
    <name type="scientific">Enterococcus gallinarum</name>
    <dbReference type="NCBI Taxonomy" id="1353"/>
    <lineage>
        <taxon>Bacteria</taxon>
        <taxon>Bacillati</taxon>
        <taxon>Bacillota</taxon>
        <taxon>Bacilli</taxon>
        <taxon>Lactobacillales</taxon>
        <taxon>Enterococcaceae</taxon>
        <taxon>Enterococcus</taxon>
    </lineage>
</organism>
<feature type="transmembrane region" description="Helical" evidence="12">
    <location>
        <begin position="415"/>
        <end position="437"/>
    </location>
</feature>
<dbReference type="NCBIfam" id="TIGR00830">
    <property type="entry name" value="PTBA"/>
    <property type="match status" value="1"/>
</dbReference>
<feature type="transmembrane region" description="Helical" evidence="12">
    <location>
        <begin position="361"/>
        <end position="384"/>
    </location>
</feature>
<reference evidence="17 19" key="1">
    <citation type="submission" date="2019-04" db="EMBL/GenBank/DDBJ databases">
        <title>Step-wise assembly of the neonatal virome modulated by breast feeding.</title>
        <authorList>
            <person name="Liang G."/>
            <person name="Bushman F."/>
        </authorList>
    </citation>
    <scope>NUCLEOTIDE SEQUENCE [LARGE SCALE GENOMIC DNA]</scope>
    <source>
        <strain evidence="17 19">E3404</strain>
    </source>
</reference>
<evidence type="ECO:0000313" key="16">
    <source>
        <dbReference type="EMBL" id="MDT2690969.1"/>
    </source>
</evidence>
<keyword evidence="3" id="KW-1003">Cell membrane</keyword>
<dbReference type="PROSITE" id="PS01035">
    <property type="entry name" value="PTS_EIIB_TYPE_1_CYS"/>
    <property type="match status" value="1"/>
</dbReference>
<accession>A0A366U2G5</accession>
<evidence type="ECO:0000313" key="20">
    <source>
        <dbReference type="Proteomes" id="UP000516696"/>
    </source>
</evidence>
<sequence>MKKLLSFEFWQKFGKALMVVVAVMPAAGLMISIGKTIPMINADWAFLVTTGGVIENIGWAIIGNLHLLFALAIGGSWAKERAGGAFAAGIAFVLINRITGSIFGVTSAMLTEEGAFTHTLFGTKIMVDGFFTSVLEAPALNMGVFVGIIAGFVGATAYNKYYNFRKLPDALSFFNGKRFVPFVVIARSVVVAIVLAIVWPYIQAGINNFGLWIAQSQESAPILAPFLFGTLERLLLPFGLHHMLTIPINYTELGGTYTILSGAQAGTQVFGQDPLWLAWATDLVNMRNAGDTSQYQFLIENFVPARFKVGQMIGSSGILMGLAYAMYRNVDADKRHKYTSMYLSAAIAVFLTGVTEPLEFMFMFAAVPLYVVYAVVQGAAFAMADIVHLRVHSFGNIELLTRTPMAINAGLGQDLINFVLVTIAFGVGMYFLANFLIKKFNFATPGRNGNYEVEGADENVATTASDGTLDPNSQVVKIIHLLGGRENIRDVDACMTRLRVSVKDPSSVGDEKSWKGAGALGLIVKDNGVQAVYGPKADVLKSDIQDILDSGVAIPEAVIKEVTNETNHESQGITAEVVSVADGQVIPITEVSDQVFAEKMMGDGFGVIPDNTQVYSPVSGKVTNVFPTKHAIGLLSDEGVEVLVHMGLDTVELQGAPFTVSVTEGQQVTKGDPLALMDLAAIKEAGKDTTIVVVMTNTDQIDSFELSQTGQQKAAAVVGIVKL</sequence>
<dbReference type="PANTHER" id="PTHR30009">
    <property type="entry name" value="CYTOCHROME C-TYPE SYNTHESIS PROTEIN AND PTS TRANSMEMBRANE COMPONENT"/>
    <property type="match status" value="1"/>
</dbReference>
<feature type="transmembrane region" description="Helical" evidence="12">
    <location>
        <begin position="16"/>
        <end position="37"/>
    </location>
</feature>
<evidence type="ECO:0000256" key="4">
    <source>
        <dbReference type="ARBA" id="ARBA00022597"/>
    </source>
</evidence>
<evidence type="ECO:0000313" key="19">
    <source>
        <dbReference type="Proteomes" id="UP000439965"/>
    </source>
</evidence>
<dbReference type="EC" id="2.7.1.-" evidence="16"/>
<reference evidence="16" key="3">
    <citation type="submission" date="2023-03" db="EMBL/GenBank/DDBJ databases">
        <authorList>
            <person name="Shen W."/>
            <person name="Cai J."/>
        </authorList>
    </citation>
    <scope>NUCLEOTIDE SEQUENCE</scope>
    <source>
        <strain evidence="16">K69-2</strain>
    </source>
</reference>
<feature type="transmembrane region" description="Helical" evidence="12">
    <location>
        <begin position="139"/>
        <end position="158"/>
    </location>
</feature>
<feature type="domain" description="PTS EIIA type-1" evidence="13">
    <location>
        <begin position="593"/>
        <end position="697"/>
    </location>
</feature>
<gene>
    <name evidence="18" type="ORF">EGM181_01550</name>
    <name evidence="17" type="ORF">GTI89_06440</name>
    <name evidence="16" type="ORF">P7E30_12255</name>
</gene>
<dbReference type="Proteomes" id="UP000516696">
    <property type="component" value="Chromosome"/>
</dbReference>
<feature type="active site" description="Phosphocysteine intermediate; for EIIB activity" evidence="11">
    <location>
        <position position="494"/>
    </location>
</feature>
<dbReference type="InterPro" id="IPR003352">
    <property type="entry name" value="PTS_EIIC"/>
</dbReference>
<dbReference type="GO" id="GO:0009401">
    <property type="term" value="P:phosphoenolpyruvate-dependent sugar phosphotransferase system"/>
    <property type="evidence" value="ECO:0007669"/>
    <property type="project" value="UniProtKB-KW"/>
</dbReference>
<evidence type="ECO:0000256" key="8">
    <source>
        <dbReference type="ARBA" id="ARBA00022777"/>
    </source>
</evidence>
<feature type="transmembrane region" description="Helical" evidence="12">
    <location>
        <begin position="57"/>
        <end position="78"/>
    </location>
</feature>
<proteinExistence type="predicted"/>
<keyword evidence="4" id="KW-0762">Sugar transport</keyword>
<dbReference type="EMBL" id="WVTI01000004">
    <property type="protein sequence ID" value="MXS25691.1"/>
    <property type="molecule type" value="Genomic_DNA"/>
</dbReference>
<evidence type="ECO:0000259" key="14">
    <source>
        <dbReference type="PROSITE" id="PS51098"/>
    </source>
</evidence>
<dbReference type="InterPro" id="IPR001996">
    <property type="entry name" value="PTS_IIB_1"/>
</dbReference>
<dbReference type="Gene3D" id="3.30.1360.60">
    <property type="entry name" value="Glucose permease domain IIB"/>
    <property type="match status" value="1"/>
</dbReference>
<dbReference type="CDD" id="cd00212">
    <property type="entry name" value="PTS_IIB_glc"/>
    <property type="match status" value="1"/>
</dbReference>
<dbReference type="EMBL" id="CP050485">
    <property type="protein sequence ID" value="QOG26040.1"/>
    <property type="molecule type" value="Genomic_DNA"/>
</dbReference>
<evidence type="ECO:0000256" key="1">
    <source>
        <dbReference type="ARBA" id="ARBA00004651"/>
    </source>
</evidence>
<dbReference type="GeneID" id="93222386"/>
<dbReference type="PROSITE" id="PS51103">
    <property type="entry name" value="PTS_EIIC_TYPE_1"/>
    <property type="match status" value="1"/>
</dbReference>
<dbReference type="Pfam" id="PF00367">
    <property type="entry name" value="PTS_EIIB"/>
    <property type="match status" value="1"/>
</dbReference>
<dbReference type="Pfam" id="PF02378">
    <property type="entry name" value="PTS_EIIC"/>
    <property type="match status" value="1"/>
</dbReference>
<dbReference type="AlphaFoldDB" id="A0A366U2G5"/>
<keyword evidence="6" id="KW-0598">Phosphotransferase system</keyword>
<reference evidence="18 20" key="2">
    <citation type="submission" date="2020-03" db="EMBL/GenBank/DDBJ databases">
        <title>Characterization of ganglioside-mimicking enterococci.</title>
        <authorList>
            <person name="Patry R.T."/>
            <person name="Nothaft H."/>
            <person name="Bridger R."/>
            <person name="Shajahan A."/>
            <person name="Huynh S."/>
            <person name="Sanchez S."/>
            <person name="Azadi P."/>
            <person name="Cooper K."/>
            <person name="Miller W.G."/>
            <person name="Parker C.T."/>
            <person name="Wells L."/>
            <person name="Szymanski C.M."/>
        </authorList>
    </citation>
    <scope>NUCLEOTIDE SEQUENCE [LARGE SCALE GENOMIC DNA]</scope>
    <source>
        <strain evidence="18 20">EGM181</strain>
    </source>
</reference>
<evidence type="ECO:0000313" key="21">
    <source>
        <dbReference type="Proteomes" id="UP001183682"/>
    </source>
</evidence>
<dbReference type="PROSITE" id="PS51093">
    <property type="entry name" value="PTS_EIIA_TYPE_1"/>
    <property type="match status" value="1"/>
</dbReference>
<feature type="transmembrane region" description="Helical" evidence="12">
    <location>
        <begin position="85"/>
        <end position="110"/>
    </location>
</feature>
<keyword evidence="8" id="KW-0418">Kinase</keyword>
<comment type="subcellular location">
    <subcellularLocation>
        <location evidence="1">Cell membrane</location>
        <topology evidence="1">Multi-pass membrane protein</topology>
    </subcellularLocation>
</comment>
<dbReference type="PROSITE" id="PS00371">
    <property type="entry name" value="PTS_EIIA_TYPE_1_HIS"/>
    <property type="match status" value="1"/>
</dbReference>
<dbReference type="PROSITE" id="PS51098">
    <property type="entry name" value="PTS_EIIB_TYPE_1"/>
    <property type="match status" value="1"/>
</dbReference>
<evidence type="ECO:0000256" key="9">
    <source>
        <dbReference type="ARBA" id="ARBA00022989"/>
    </source>
</evidence>
<dbReference type="Proteomes" id="UP001183682">
    <property type="component" value="Unassembled WGS sequence"/>
</dbReference>
<feature type="transmembrane region" description="Helical" evidence="12">
    <location>
        <begin position="339"/>
        <end position="355"/>
    </location>
</feature>
<feature type="domain" description="PTS EIIC type-1" evidence="15">
    <location>
        <begin position="4"/>
        <end position="449"/>
    </location>
</feature>
<dbReference type="InterPro" id="IPR018113">
    <property type="entry name" value="PTrfase_EIIB_Cys"/>
</dbReference>
<evidence type="ECO:0000256" key="2">
    <source>
        <dbReference type="ARBA" id="ARBA00022448"/>
    </source>
</evidence>
<evidence type="ECO:0000313" key="18">
    <source>
        <dbReference type="EMBL" id="QOG26040.1"/>
    </source>
</evidence>
<evidence type="ECO:0000256" key="3">
    <source>
        <dbReference type="ARBA" id="ARBA00022475"/>
    </source>
</evidence>
<dbReference type="GO" id="GO:0016301">
    <property type="term" value="F:kinase activity"/>
    <property type="evidence" value="ECO:0007669"/>
    <property type="project" value="UniProtKB-KW"/>
</dbReference>
<dbReference type="InterPro" id="IPR036878">
    <property type="entry name" value="Glu_permease_IIB"/>
</dbReference>
<dbReference type="Gene3D" id="2.70.70.10">
    <property type="entry name" value="Glucose Permease (Domain IIA)"/>
    <property type="match status" value="1"/>
</dbReference>
<keyword evidence="9 12" id="KW-1133">Transmembrane helix</keyword>
<name>A0A366U2G5_ENTGA</name>
<keyword evidence="10 12" id="KW-0472">Membrane</keyword>
<evidence type="ECO:0000256" key="7">
    <source>
        <dbReference type="ARBA" id="ARBA00022692"/>
    </source>
</evidence>
<keyword evidence="2" id="KW-0813">Transport</keyword>
<protein>
    <submittedName>
        <fullName evidence="17">PTS transporter subunit EIIC</fullName>
    </submittedName>
    <submittedName>
        <fullName evidence="16">PTS transporter subunit IIBC</fullName>
        <ecNumber evidence="16">2.7.1.-</ecNumber>
    </submittedName>
</protein>
<dbReference type="EMBL" id="JARPZN010000009">
    <property type="protein sequence ID" value="MDT2690969.1"/>
    <property type="molecule type" value="Genomic_DNA"/>
</dbReference>
<evidence type="ECO:0000256" key="12">
    <source>
        <dbReference type="SAM" id="Phobius"/>
    </source>
</evidence>
<dbReference type="RefSeq" id="WP_005472822.1">
    <property type="nucleotide sequence ID" value="NZ_CAAKOE010000040.1"/>
</dbReference>
<evidence type="ECO:0000259" key="13">
    <source>
        <dbReference type="PROSITE" id="PS51093"/>
    </source>
</evidence>
<dbReference type="Pfam" id="PF00358">
    <property type="entry name" value="PTS_EIIA_1"/>
    <property type="match status" value="1"/>
</dbReference>
<dbReference type="GO" id="GO:0005886">
    <property type="term" value="C:plasma membrane"/>
    <property type="evidence" value="ECO:0007669"/>
    <property type="project" value="UniProtKB-SubCell"/>
</dbReference>
<dbReference type="GO" id="GO:0090563">
    <property type="term" value="F:protein-phosphocysteine-sugar phosphotransferase activity"/>
    <property type="evidence" value="ECO:0007669"/>
    <property type="project" value="TreeGrafter"/>
</dbReference>
<evidence type="ECO:0000256" key="11">
    <source>
        <dbReference type="PROSITE-ProRule" id="PRU00421"/>
    </source>
</evidence>
<dbReference type="SUPFAM" id="SSF51261">
    <property type="entry name" value="Duplicated hybrid motif"/>
    <property type="match status" value="1"/>
</dbReference>
<dbReference type="InterPro" id="IPR001127">
    <property type="entry name" value="PTS_EIIA_1_perm"/>
</dbReference>
<dbReference type="SUPFAM" id="SSF55604">
    <property type="entry name" value="Glucose permease domain IIB"/>
    <property type="match status" value="1"/>
</dbReference>
<feature type="transmembrane region" description="Helical" evidence="12">
    <location>
        <begin position="309"/>
        <end position="327"/>
    </location>
</feature>
<dbReference type="InterPro" id="IPR011300">
    <property type="entry name" value="PTS_IIBC"/>
</dbReference>